<accession>A0ACB8E6T0</accession>
<sequence length="219" mass="24084">MNAENFEASERLVNAAYIRQGSQGRRAHELHLRTLLEQGKCPGDGWDESTVELFLHELAVMDSNNFLGNCGVGEREGRVASGLVARRHYRLIHGIGRSGDVSAIQPKAAGSSLLNKLTNSVVLDIIRLAGVKTASSCFVVPMATGMSLTLCFLTLRHKRPKAKYIIWPRIDQKSCFKSMITADLTWAHKNRGILEEPGNSRCVVIGGCCRSSSFIKPMD</sequence>
<comment type="caution">
    <text evidence="1">The sequence shown here is derived from an EMBL/GenBank/DDBJ whole genome shotgun (WGS) entry which is preliminary data.</text>
</comment>
<proteinExistence type="predicted"/>
<organism evidence="1 2">
    <name type="scientific">Sphaerodactylus townsendi</name>
    <dbReference type="NCBI Taxonomy" id="933632"/>
    <lineage>
        <taxon>Eukaryota</taxon>
        <taxon>Metazoa</taxon>
        <taxon>Chordata</taxon>
        <taxon>Craniata</taxon>
        <taxon>Vertebrata</taxon>
        <taxon>Euteleostomi</taxon>
        <taxon>Lepidosauria</taxon>
        <taxon>Squamata</taxon>
        <taxon>Bifurcata</taxon>
        <taxon>Gekkota</taxon>
        <taxon>Sphaerodactylidae</taxon>
        <taxon>Sphaerodactylus</taxon>
    </lineage>
</organism>
<dbReference type="EMBL" id="CM037623">
    <property type="protein sequence ID" value="KAH7988049.1"/>
    <property type="molecule type" value="Genomic_DNA"/>
</dbReference>
<protein>
    <submittedName>
        <fullName evidence="1">Uncharacterized protein</fullName>
    </submittedName>
</protein>
<gene>
    <name evidence="1" type="ORF">K3G42_005243</name>
</gene>
<keyword evidence="2" id="KW-1185">Reference proteome</keyword>
<name>A0ACB8E6T0_9SAUR</name>
<dbReference type="Proteomes" id="UP000827872">
    <property type="component" value="Linkage Group LG10"/>
</dbReference>
<reference evidence="1" key="1">
    <citation type="submission" date="2021-08" db="EMBL/GenBank/DDBJ databases">
        <title>The first chromosome-level gecko genome reveals the dynamic sex chromosomes of Neotropical dwarf geckos (Sphaerodactylidae: Sphaerodactylus).</title>
        <authorList>
            <person name="Pinto B.J."/>
            <person name="Keating S.E."/>
            <person name="Gamble T."/>
        </authorList>
    </citation>
    <scope>NUCLEOTIDE SEQUENCE</scope>
    <source>
        <strain evidence="1">TG3544</strain>
    </source>
</reference>
<evidence type="ECO:0000313" key="1">
    <source>
        <dbReference type="EMBL" id="KAH7988049.1"/>
    </source>
</evidence>
<evidence type="ECO:0000313" key="2">
    <source>
        <dbReference type="Proteomes" id="UP000827872"/>
    </source>
</evidence>